<organism evidence="2 3">
    <name type="scientific">Kibdelosporangium phytohabitans</name>
    <dbReference type="NCBI Taxonomy" id="860235"/>
    <lineage>
        <taxon>Bacteria</taxon>
        <taxon>Bacillati</taxon>
        <taxon>Actinomycetota</taxon>
        <taxon>Actinomycetes</taxon>
        <taxon>Pseudonocardiales</taxon>
        <taxon>Pseudonocardiaceae</taxon>
        <taxon>Kibdelosporangium</taxon>
    </lineage>
</organism>
<evidence type="ECO:0000313" key="2">
    <source>
        <dbReference type="EMBL" id="ALG06835.1"/>
    </source>
</evidence>
<dbReference type="STRING" id="860235.AOZ06_07740"/>
<gene>
    <name evidence="2" type="ORF">AOZ06_07740</name>
</gene>
<evidence type="ECO:0008006" key="4">
    <source>
        <dbReference type="Google" id="ProtNLM"/>
    </source>
</evidence>
<dbReference type="EMBL" id="CP012752">
    <property type="protein sequence ID" value="ALG06835.1"/>
    <property type="molecule type" value="Genomic_DNA"/>
</dbReference>
<dbReference type="OrthoDB" id="4552139at2"/>
<dbReference type="RefSeq" id="WP_054288807.1">
    <property type="nucleotide sequence ID" value="NZ_CP012752.1"/>
</dbReference>
<sequence length="121" mass="13622">MTEDEIRALLAVAMSYDNRRPGDANVAAWQESAARAKWTFPEAVNAIKDYYTNTTDPRPFVMPSHVTAALRQGRRQPAPYTAIESASPASEEHKQRMKALIGDHFAMPRDLRKPLTRQEPA</sequence>
<accession>A0A0N9HQ78</accession>
<evidence type="ECO:0000313" key="3">
    <source>
        <dbReference type="Proteomes" id="UP000063699"/>
    </source>
</evidence>
<feature type="region of interest" description="Disordered" evidence="1">
    <location>
        <begin position="102"/>
        <end position="121"/>
    </location>
</feature>
<dbReference type="Proteomes" id="UP000063699">
    <property type="component" value="Chromosome"/>
</dbReference>
<dbReference type="KEGG" id="kphy:AOZ06_07740"/>
<name>A0A0N9HQ78_9PSEU</name>
<protein>
    <recommendedName>
        <fullName evidence="4">Replicative helicase inhibitor G39P N-terminal domain-containing protein</fullName>
    </recommendedName>
</protein>
<dbReference type="AlphaFoldDB" id="A0A0N9HQ78"/>
<reference evidence="2 3" key="1">
    <citation type="submission" date="2015-07" db="EMBL/GenBank/DDBJ databases">
        <title>Genome sequencing of Kibdelosporangium phytohabitans.</title>
        <authorList>
            <person name="Qin S."/>
            <person name="Xing K."/>
        </authorList>
    </citation>
    <scope>NUCLEOTIDE SEQUENCE [LARGE SCALE GENOMIC DNA]</scope>
    <source>
        <strain evidence="2 3">KLBMP1111</strain>
    </source>
</reference>
<evidence type="ECO:0000256" key="1">
    <source>
        <dbReference type="SAM" id="MobiDB-lite"/>
    </source>
</evidence>
<keyword evidence="3" id="KW-1185">Reference proteome</keyword>
<proteinExistence type="predicted"/>